<protein>
    <submittedName>
        <fullName evidence="1">Uncharacterized protein</fullName>
    </submittedName>
</protein>
<comment type="caution">
    <text evidence="1">The sequence shown here is derived from an EMBL/GenBank/DDBJ whole genome shotgun (WGS) entry which is preliminary data.</text>
</comment>
<dbReference type="Proteomes" id="UP001202402">
    <property type="component" value="Unassembled WGS sequence"/>
</dbReference>
<proteinExistence type="predicted"/>
<evidence type="ECO:0000313" key="2">
    <source>
        <dbReference type="Proteomes" id="UP001202402"/>
    </source>
</evidence>
<name>A0ABS9RCQ6_9FIRM</name>
<gene>
    <name evidence="1" type="ORF">LQE99_20095</name>
</gene>
<keyword evidence="2" id="KW-1185">Reference proteome</keyword>
<accession>A0ABS9RCQ6</accession>
<reference evidence="1 2" key="1">
    <citation type="submission" date="2022-02" db="EMBL/GenBank/DDBJ databases">
        <title>Genome of Erysipelotrichaceae sp. nov. NSJ-176 isolated from human feces.</title>
        <authorList>
            <person name="Abdugheni R."/>
        </authorList>
    </citation>
    <scope>NUCLEOTIDE SEQUENCE [LARGE SCALE GENOMIC DNA]</scope>
    <source>
        <strain evidence="1 2">NSJ-176</strain>
    </source>
</reference>
<dbReference type="EMBL" id="JAKVPQ010000022">
    <property type="protein sequence ID" value="MCH4287430.1"/>
    <property type="molecule type" value="Genomic_DNA"/>
</dbReference>
<organism evidence="1 2">
    <name type="scientific">Amedibacillus hominis</name>
    <dbReference type="NCBI Taxonomy" id="2897776"/>
    <lineage>
        <taxon>Bacteria</taxon>
        <taxon>Bacillati</taxon>
        <taxon>Bacillota</taxon>
        <taxon>Erysipelotrichia</taxon>
        <taxon>Erysipelotrichales</taxon>
        <taxon>Erysipelotrichaceae</taxon>
        <taxon>Amedibacillus</taxon>
    </lineage>
</organism>
<sequence>MLNLNILIIVVNVMYFHARLLSNMGVKEGFDPRIKIAQCRVWRNEELK</sequence>
<dbReference type="RefSeq" id="WP_233511537.1">
    <property type="nucleotide sequence ID" value="NZ_JAKVPQ010000022.1"/>
</dbReference>
<evidence type="ECO:0000313" key="1">
    <source>
        <dbReference type="EMBL" id="MCH4287430.1"/>
    </source>
</evidence>